<accession>A0A9D7XE35</accession>
<comment type="subcellular location">
    <subcellularLocation>
        <location evidence="1">Secreted</location>
    </subcellularLocation>
</comment>
<feature type="domain" description="SD-repeat containing protein B" evidence="5">
    <location>
        <begin position="1372"/>
        <end position="1490"/>
    </location>
</feature>
<dbReference type="InterPro" id="IPR033764">
    <property type="entry name" value="Sdr_B"/>
</dbReference>
<dbReference type="EMBL" id="JADKFW010000004">
    <property type="protein sequence ID" value="MBK9717340.1"/>
    <property type="molecule type" value="Genomic_DNA"/>
</dbReference>
<feature type="domain" description="SD-repeat containing protein B" evidence="5">
    <location>
        <begin position="539"/>
        <end position="644"/>
    </location>
</feature>
<evidence type="ECO:0000256" key="1">
    <source>
        <dbReference type="ARBA" id="ARBA00004613"/>
    </source>
</evidence>
<dbReference type="SUPFAM" id="SSF117074">
    <property type="entry name" value="Hypothetical protein PA1324"/>
    <property type="match status" value="9"/>
</dbReference>
<evidence type="ECO:0000259" key="5">
    <source>
        <dbReference type="Pfam" id="PF17210"/>
    </source>
</evidence>
<keyword evidence="4" id="KW-0472">Membrane</keyword>
<sequence length="1908" mass="213404">MSSNLAINALKVLFVNILCFFIFLNAIYSTSLNGLPKACPMRNGQGLRSGKLSLRPLAIDVQQCSGTSNISWANPKNTSYADDLYTELNLSPGAASECLWLHDFDLNIPDGSTIYGLGLEIEGHTTSSGITPVLIQLTDKNGNALGENKAGSSIKGAWATGNPSNDKTWTYGGVNDMWSLPLNPSVVNASNFGFKIKLKNNSTSLTTLRLDKIRLIIYYTALPSTCMKACAFFYVDPVPGAIKYHWSFPREVIQISGSQNDYYTYLNFERLPNGVHDICVSTESNQGISSPCCMSVLVSDCSLGSIGNRIWLDENTNGLQDLNEPGLANMSVSLFDGFTKKLLTTTSTDKQGIYKFDSLLTGYYYLKFDNQLNYKISPAHQGNDNTLDSDVDGSIATNTTEIFYLKPGQHKTDIDAGYYEYASVGDQVWEDLNQNGIFDINEPGVPQIKLYLINQANQIVDSTLSDAQGHYLFPKVIVGRYTIQAVIPNEYGVANYKVGSPANDNDFDATGRTQSFQLNILGFNADIDLGLYRVSTIEGLVWYDRNKNGERELSEHTMGFIPVFLLDASKRIKDSTLTDGTGHYVFNKLKSNIPFYVQFKIETQYAYTLKDQTTDDKDSDVDPQGLSDQVILPRGTTTNIDAGFYFDCTASAANLKFDSSSEPCDLGQGVTVHFSEIQTHFIPQNYAVNYLLVRTNDQVIVDVAAQNSFLVNGGISYEIIAFIYETNINGPNYFDINTIQKGITPFSKLEESLKQNFICYSVSKIPLTIQINNCGSINGQVWYDYGFDGIHDPQDKPFANVLVCLLNAQSQFLDSARTDQNGMYQFTYLNLANSYRIQVKNPSGFLFTLKDASGFEFNDSDVDLGGYSDIVQIPSTRLLTIDAGLYIDCKITLGQLKSRPLEFECFNGGTQMIHADLIIPHNIPFQYQVKYLLTFGPTQKIIGISDTPDFSVSFAGVFSIYAFAYNPITTDFNYFDLNQIVLNQTTLVDLASLYLNKNICAGISPRGTNFIINECIHFNGYVWYDENRNGLQDVAEPPVRDLNVYLYNDQGTLLDSIMTNSNGQYAFTSRTPAFDYQLRFANTPNYEFTIQDVGQDESIDSDVDLNGLSIIYSIPGGTNQRVDAGISLNCFALAPSLYDINNQPIICYAQQSVHMAAGIQSPMNIPSGFRLKYFLISEPDHIIISSSDTSLFETNTLGQYSIIAFVFSEDNTNSDYFDFNQYGKDGADFDYITEFISDNGRCGSISAVYPSFNINECSNVNGYVWEDQNKNGIREDFEPALNQYKVILLDMLQNRLDSTLTLANGSYEFNQVVYGNYLIRFEHLPTFDFTISNQGADELRDSDVDNLGDIVLNLFTQTVPSLDAGLIRDYGQLGDFVWVDKNGDGIQDANETGINDITLHLIEESTGTIIRTLQSKMDANNNPGFYEFKYVPLGQYYVEVQLPDTLCVTKFNEGTDTTKDSDFSLINVSFRTQTIDVTLNLNLQDVDLGLFRKSTIGNYVWMDDNRDGIQDLNEPGINDVTVLVFRSNGTMFGEIKTRYNPDTGLDGFYEFNDLVPGDYYIKFEPSSGVIPTLPNIGNDDRLDSDITGANGLNTTDLFNIISGTFKLDLDGGFRSGGLIGNLVWNDANSNGYQDEHEKGIHDIKVYLVNDQGQYVDSTLTNIKGEYHLSASEGAYYLQFEVPDVLKITTNDPSLPLDMNSDIDNSHGYGTTEMMYLQNGDNMWYVDGGLVYKSILAIEDIQLDYTMQGKDIRLNWNCIGNFDGGTMEILRFENQWEIIDTQESYLQEKLNSYSYLDKNINPENIKGLAYKIRYIHQNTITESNVIQIAHHNKASLVLLNNPVQQTIQWNFIGAKFMKWELYNNLGVQIMHGESNAELDQINVEQLPADVYHLKWESINGNGIIHVIKK</sequence>
<keyword evidence="2" id="KW-0964">Secreted</keyword>
<dbReference type="GO" id="GO:0005576">
    <property type="term" value="C:extracellular region"/>
    <property type="evidence" value="ECO:0007669"/>
    <property type="project" value="UniProtKB-SubCell"/>
</dbReference>
<feature type="domain" description="SD-repeat containing protein B" evidence="5">
    <location>
        <begin position="305"/>
        <end position="418"/>
    </location>
</feature>
<dbReference type="InterPro" id="IPR051417">
    <property type="entry name" value="SDr/BOS_complex"/>
</dbReference>
<feature type="domain" description="SD-repeat containing protein B" evidence="5">
    <location>
        <begin position="422"/>
        <end position="531"/>
    </location>
</feature>
<comment type="caution">
    <text evidence="6">The sequence shown here is derived from an EMBL/GenBank/DDBJ whole genome shotgun (WGS) entry which is preliminary data.</text>
</comment>
<feature type="domain" description="SD-repeat containing protein B" evidence="5">
    <location>
        <begin position="777"/>
        <end position="885"/>
    </location>
</feature>
<evidence type="ECO:0000256" key="4">
    <source>
        <dbReference type="SAM" id="Phobius"/>
    </source>
</evidence>
<evidence type="ECO:0000313" key="6">
    <source>
        <dbReference type="EMBL" id="MBK9717340.1"/>
    </source>
</evidence>
<keyword evidence="3" id="KW-0732">Signal</keyword>
<feature type="domain" description="SD-repeat containing protein B" evidence="5">
    <location>
        <begin position="1619"/>
        <end position="1728"/>
    </location>
</feature>
<keyword evidence="4" id="KW-1133">Transmembrane helix</keyword>
<feature type="domain" description="SD-repeat containing protein B" evidence="5">
    <location>
        <begin position="1021"/>
        <end position="1126"/>
    </location>
</feature>
<dbReference type="InterPro" id="IPR013783">
    <property type="entry name" value="Ig-like_fold"/>
</dbReference>
<gene>
    <name evidence="6" type="ORF">IPO85_07485</name>
</gene>
<dbReference type="Pfam" id="PF17210">
    <property type="entry name" value="SdrD_B"/>
    <property type="match status" value="9"/>
</dbReference>
<dbReference type="Proteomes" id="UP000808349">
    <property type="component" value="Unassembled WGS sequence"/>
</dbReference>
<dbReference type="PANTHER" id="PTHR23303:SF15">
    <property type="entry name" value="COLOSSIN-A"/>
    <property type="match status" value="1"/>
</dbReference>
<evidence type="ECO:0000256" key="3">
    <source>
        <dbReference type="ARBA" id="ARBA00022729"/>
    </source>
</evidence>
<reference evidence="6 7" key="1">
    <citation type="submission" date="2020-10" db="EMBL/GenBank/DDBJ databases">
        <title>Connecting structure to function with the recovery of over 1000 high-quality activated sludge metagenome-assembled genomes encoding full-length rRNA genes using long-read sequencing.</title>
        <authorList>
            <person name="Singleton C.M."/>
            <person name="Petriglieri F."/>
            <person name="Kristensen J.M."/>
            <person name="Kirkegaard R.H."/>
            <person name="Michaelsen T.Y."/>
            <person name="Andersen M.H."/>
            <person name="Karst S.M."/>
            <person name="Dueholm M.S."/>
            <person name="Nielsen P.H."/>
            <person name="Albertsen M."/>
        </authorList>
    </citation>
    <scope>NUCLEOTIDE SEQUENCE [LARGE SCALE GENOMIC DNA]</scope>
    <source>
        <strain evidence="6">Ribe_18-Q3-R11-54_BAT3C.373</strain>
    </source>
</reference>
<dbReference type="PANTHER" id="PTHR23303">
    <property type="entry name" value="CARBOXYPEPTIDASE REGULATORY REGION-CONTAINING"/>
    <property type="match status" value="1"/>
</dbReference>
<proteinExistence type="predicted"/>
<feature type="domain" description="SD-repeat containing protein B" evidence="5">
    <location>
        <begin position="1495"/>
        <end position="1612"/>
    </location>
</feature>
<keyword evidence="4" id="KW-0812">Transmembrane</keyword>
<protein>
    <recommendedName>
        <fullName evidence="5">SD-repeat containing protein B domain-containing protein</fullName>
    </recommendedName>
</protein>
<feature type="domain" description="SD-repeat containing protein B" evidence="5">
    <location>
        <begin position="1262"/>
        <end position="1349"/>
    </location>
</feature>
<feature type="transmembrane region" description="Helical" evidence="4">
    <location>
        <begin position="12"/>
        <end position="32"/>
    </location>
</feature>
<name>A0A9D7XE35_9BACT</name>
<organism evidence="6 7">
    <name type="scientific">Candidatus Defluviibacterium haderslevense</name>
    <dbReference type="NCBI Taxonomy" id="2981993"/>
    <lineage>
        <taxon>Bacteria</taxon>
        <taxon>Pseudomonadati</taxon>
        <taxon>Bacteroidota</taxon>
        <taxon>Saprospiria</taxon>
        <taxon>Saprospirales</taxon>
        <taxon>Saprospiraceae</taxon>
        <taxon>Candidatus Defluviibacterium</taxon>
    </lineage>
</organism>
<evidence type="ECO:0000256" key="2">
    <source>
        <dbReference type="ARBA" id="ARBA00022525"/>
    </source>
</evidence>
<dbReference type="Gene3D" id="2.60.40.10">
    <property type="entry name" value="Immunoglobulins"/>
    <property type="match status" value="9"/>
</dbReference>
<evidence type="ECO:0000313" key="7">
    <source>
        <dbReference type="Proteomes" id="UP000808349"/>
    </source>
</evidence>